<sequence length="66" mass="7317">MKPQRQLLEFTAMISSKKAAFYLNSAGEWCYGVVGVGGCFAKVLRYIDEKAKVRLKDLTSTDVVPS</sequence>
<dbReference type="Proteomes" id="UP000631114">
    <property type="component" value="Unassembled WGS sequence"/>
</dbReference>
<protein>
    <submittedName>
        <fullName evidence="1">Uncharacterized protein</fullName>
    </submittedName>
</protein>
<evidence type="ECO:0000313" key="2">
    <source>
        <dbReference type="Proteomes" id="UP000631114"/>
    </source>
</evidence>
<keyword evidence="2" id="KW-1185">Reference proteome</keyword>
<gene>
    <name evidence="1" type="ORF">IFM89_028384</name>
</gene>
<comment type="caution">
    <text evidence="1">The sequence shown here is derived from an EMBL/GenBank/DDBJ whole genome shotgun (WGS) entry which is preliminary data.</text>
</comment>
<accession>A0A835LGR1</accession>
<dbReference type="AlphaFoldDB" id="A0A835LGR1"/>
<reference evidence="1 2" key="1">
    <citation type="submission" date="2020-10" db="EMBL/GenBank/DDBJ databases">
        <title>The Coptis chinensis genome and diversification of protoberbering-type alkaloids.</title>
        <authorList>
            <person name="Wang B."/>
            <person name="Shu S."/>
            <person name="Song C."/>
            <person name="Liu Y."/>
        </authorList>
    </citation>
    <scope>NUCLEOTIDE SEQUENCE [LARGE SCALE GENOMIC DNA]</scope>
    <source>
        <strain evidence="1">HL-2020</strain>
        <tissue evidence="1">Leaf</tissue>
    </source>
</reference>
<evidence type="ECO:0000313" key="1">
    <source>
        <dbReference type="EMBL" id="KAF9594130.1"/>
    </source>
</evidence>
<organism evidence="1 2">
    <name type="scientific">Coptis chinensis</name>
    <dbReference type="NCBI Taxonomy" id="261450"/>
    <lineage>
        <taxon>Eukaryota</taxon>
        <taxon>Viridiplantae</taxon>
        <taxon>Streptophyta</taxon>
        <taxon>Embryophyta</taxon>
        <taxon>Tracheophyta</taxon>
        <taxon>Spermatophyta</taxon>
        <taxon>Magnoliopsida</taxon>
        <taxon>Ranunculales</taxon>
        <taxon>Ranunculaceae</taxon>
        <taxon>Coptidoideae</taxon>
        <taxon>Coptis</taxon>
    </lineage>
</organism>
<dbReference type="EMBL" id="JADFTS010000008">
    <property type="protein sequence ID" value="KAF9594130.1"/>
    <property type="molecule type" value="Genomic_DNA"/>
</dbReference>
<proteinExistence type="predicted"/>
<name>A0A835LGR1_9MAGN</name>